<feature type="domain" description="DUF6199" evidence="2">
    <location>
        <begin position="6"/>
        <end position="63"/>
    </location>
</feature>
<reference evidence="3 4" key="1">
    <citation type="submission" date="2020-08" db="EMBL/GenBank/DDBJ databases">
        <title>Cohnella phylogeny.</title>
        <authorList>
            <person name="Dunlap C."/>
        </authorList>
    </citation>
    <scope>NUCLEOTIDE SEQUENCE [LARGE SCALE GENOMIC DNA]</scope>
    <source>
        <strain evidence="3 4">DSM 28246</strain>
    </source>
</reference>
<organism evidence="3 4">
    <name type="scientific">Cohnella nanjingensis</name>
    <dbReference type="NCBI Taxonomy" id="1387779"/>
    <lineage>
        <taxon>Bacteria</taxon>
        <taxon>Bacillati</taxon>
        <taxon>Bacillota</taxon>
        <taxon>Bacilli</taxon>
        <taxon>Bacillales</taxon>
        <taxon>Paenibacillaceae</taxon>
        <taxon>Cohnella</taxon>
    </lineage>
</organism>
<gene>
    <name evidence="3" type="ORF">H7C19_25565</name>
</gene>
<comment type="caution">
    <text evidence="3">The sequence shown here is derived from an EMBL/GenBank/DDBJ whole genome shotgun (WGS) entry which is preliminary data.</text>
</comment>
<dbReference type="AlphaFoldDB" id="A0A7X0RUZ2"/>
<evidence type="ECO:0000259" key="2">
    <source>
        <dbReference type="Pfam" id="PF19701"/>
    </source>
</evidence>
<evidence type="ECO:0000313" key="4">
    <source>
        <dbReference type="Proteomes" id="UP000547209"/>
    </source>
</evidence>
<dbReference type="EMBL" id="JACJVP010000043">
    <property type="protein sequence ID" value="MBB6674053.1"/>
    <property type="molecule type" value="Genomic_DNA"/>
</dbReference>
<dbReference type="InterPro" id="IPR045679">
    <property type="entry name" value="DUF6199"/>
</dbReference>
<keyword evidence="1" id="KW-0472">Membrane</keyword>
<dbReference type="Proteomes" id="UP000547209">
    <property type="component" value="Unassembled WGS sequence"/>
</dbReference>
<feature type="transmembrane region" description="Helical" evidence="1">
    <location>
        <begin position="45"/>
        <end position="66"/>
    </location>
</feature>
<accession>A0A7X0RUZ2</accession>
<name>A0A7X0RUZ2_9BACL</name>
<keyword evidence="4" id="KW-1185">Reference proteome</keyword>
<proteinExistence type="predicted"/>
<evidence type="ECO:0000313" key="3">
    <source>
        <dbReference type="EMBL" id="MBB6674053.1"/>
    </source>
</evidence>
<sequence>MRMFLFAILFIAIAVVNIIYPRFGWYMRYGWAVKGESEPSEGYLLFSRISGVIVLLVFLFFVLPTLR</sequence>
<keyword evidence="1" id="KW-0812">Transmembrane</keyword>
<evidence type="ECO:0000256" key="1">
    <source>
        <dbReference type="SAM" id="Phobius"/>
    </source>
</evidence>
<keyword evidence="1" id="KW-1133">Transmembrane helix</keyword>
<protein>
    <recommendedName>
        <fullName evidence="2">DUF6199 domain-containing protein</fullName>
    </recommendedName>
</protein>
<dbReference type="Pfam" id="PF19701">
    <property type="entry name" value="DUF6199"/>
    <property type="match status" value="1"/>
</dbReference>